<dbReference type="GO" id="GO:0006283">
    <property type="term" value="P:transcription-coupled nucleotide-excision repair"/>
    <property type="evidence" value="ECO:0007669"/>
    <property type="project" value="InterPro"/>
</dbReference>
<dbReference type="Gene3D" id="2.130.10.10">
    <property type="entry name" value="YVTN repeat-like/Quinoprotein amine dehydrogenase"/>
    <property type="match status" value="1"/>
</dbReference>
<evidence type="ECO:0000313" key="6">
    <source>
        <dbReference type="Proteomes" id="UP000663828"/>
    </source>
</evidence>
<sequence>MEKYRAPNRVNLLRAREYGLEQSFIHIEQTRRLADFTLCKYRNLTSYHHSSISTMDLDQSEYRYLLSGGSNGHICCHDMFPSSLVATHPIVFQIDRNTNRDHHTHNICSLIWYSNDNGMFITLGLDKKLKIWDTNRVKLVDDYEFNNFAYAAQMPSVADTSIIAVAHENGDLRLIDIRTGSDSHIIHSHTKKGVCLIKWFNNSPYLLASGGVDGRVLFTDIRSSRNHYMSLDRDNILTDNDQVKPRATTVSSVAHHRGVKSLEFLPDNTHLLTVGADDLMYLWNINNGQRLLVNYGLVPTNNMRMLTTACAQMKHDLSKGLVYVPCGKFIRVYDIFSGQRLSTLSGHLMPVSACIYNRSLVELYSCSDDILVWASVKKEQEEYEVSLKNSERRQDTARSLGQVLNRDEWSDDEEET</sequence>
<dbReference type="PROSITE" id="PS50082">
    <property type="entry name" value="WD_REPEATS_2"/>
    <property type="match status" value="2"/>
</dbReference>
<dbReference type="InterPro" id="IPR015943">
    <property type="entry name" value="WD40/YVTN_repeat-like_dom_sf"/>
</dbReference>
<dbReference type="GO" id="GO:0043161">
    <property type="term" value="P:proteasome-mediated ubiquitin-dependent protein catabolic process"/>
    <property type="evidence" value="ECO:0007669"/>
    <property type="project" value="TreeGrafter"/>
</dbReference>
<dbReference type="Proteomes" id="UP000663828">
    <property type="component" value="Unassembled WGS sequence"/>
</dbReference>
<name>A0A814SHD0_ADIRI</name>
<dbReference type="SMART" id="SM00320">
    <property type="entry name" value="WD40"/>
    <property type="match status" value="5"/>
</dbReference>
<dbReference type="GO" id="GO:0000209">
    <property type="term" value="P:protein polyubiquitination"/>
    <property type="evidence" value="ECO:0007669"/>
    <property type="project" value="TreeGrafter"/>
</dbReference>
<feature type="repeat" description="WD" evidence="3">
    <location>
        <begin position="252"/>
        <end position="293"/>
    </location>
</feature>
<dbReference type="InterPro" id="IPR042238">
    <property type="entry name" value="Rad28/ERCC8/Ckn1/ATCSA-1"/>
</dbReference>
<dbReference type="PROSITE" id="PS00678">
    <property type="entry name" value="WD_REPEATS_1"/>
    <property type="match status" value="1"/>
</dbReference>
<gene>
    <name evidence="5" type="ORF">XAT740_LOCUS20627</name>
</gene>
<dbReference type="PANTHER" id="PTHR46202">
    <property type="entry name" value="DNA EXCISION REPAIR PROTEIN ERCC-8"/>
    <property type="match status" value="1"/>
</dbReference>
<feature type="region of interest" description="Disordered" evidence="4">
    <location>
        <begin position="385"/>
        <end position="416"/>
    </location>
</feature>
<organism evidence="5 6">
    <name type="scientific">Adineta ricciae</name>
    <name type="common">Rotifer</name>
    <dbReference type="NCBI Taxonomy" id="249248"/>
    <lineage>
        <taxon>Eukaryota</taxon>
        <taxon>Metazoa</taxon>
        <taxon>Spiralia</taxon>
        <taxon>Gnathifera</taxon>
        <taxon>Rotifera</taxon>
        <taxon>Eurotatoria</taxon>
        <taxon>Bdelloidea</taxon>
        <taxon>Adinetida</taxon>
        <taxon>Adinetidae</taxon>
        <taxon>Adineta</taxon>
    </lineage>
</organism>
<reference evidence="5" key="1">
    <citation type="submission" date="2021-02" db="EMBL/GenBank/DDBJ databases">
        <authorList>
            <person name="Nowell W R."/>
        </authorList>
    </citation>
    <scope>NUCLEOTIDE SEQUENCE</scope>
</reference>
<keyword evidence="2" id="KW-0677">Repeat</keyword>
<dbReference type="PANTHER" id="PTHR46202:SF1">
    <property type="entry name" value="DNA EXCISION REPAIR PROTEIN ERCC-8"/>
    <property type="match status" value="1"/>
</dbReference>
<dbReference type="SUPFAM" id="SSF50978">
    <property type="entry name" value="WD40 repeat-like"/>
    <property type="match status" value="1"/>
</dbReference>
<dbReference type="AlphaFoldDB" id="A0A814SHD0"/>
<comment type="caution">
    <text evidence="5">The sequence shown here is derived from an EMBL/GenBank/DDBJ whole genome shotgun (WGS) entry which is preliminary data.</text>
</comment>
<dbReference type="GO" id="GO:0031464">
    <property type="term" value="C:Cul4A-RING E3 ubiquitin ligase complex"/>
    <property type="evidence" value="ECO:0007669"/>
    <property type="project" value="TreeGrafter"/>
</dbReference>
<dbReference type="Pfam" id="PF00400">
    <property type="entry name" value="WD40"/>
    <property type="match status" value="3"/>
</dbReference>
<dbReference type="InterPro" id="IPR001680">
    <property type="entry name" value="WD40_rpt"/>
</dbReference>
<evidence type="ECO:0000256" key="3">
    <source>
        <dbReference type="PROSITE-ProRule" id="PRU00221"/>
    </source>
</evidence>
<dbReference type="InterPro" id="IPR036322">
    <property type="entry name" value="WD40_repeat_dom_sf"/>
</dbReference>
<evidence type="ECO:0000313" key="5">
    <source>
        <dbReference type="EMBL" id="CAF1144933.1"/>
    </source>
</evidence>
<proteinExistence type="predicted"/>
<accession>A0A814SHD0</accession>
<protein>
    <recommendedName>
        <fullName evidence="7">DNA excision repair protein ERCC-8</fullName>
    </recommendedName>
</protein>
<evidence type="ECO:0000256" key="4">
    <source>
        <dbReference type="SAM" id="MobiDB-lite"/>
    </source>
</evidence>
<feature type="repeat" description="WD" evidence="3">
    <location>
        <begin position="100"/>
        <end position="142"/>
    </location>
</feature>
<dbReference type="PROSITE" id="PS50294">
    <property type="entry name" value="WD_REPEATS_REGION"/>
    <property type="match status" value="1"/>
</dbReference>
<evidence type="ECO:0000256" key="2">
    <source>
        <dbReference type="ARBA" id="ARBA00022737"/>
    </source>
</evidence>
<keyword evidence="6" id="KW-1185">Reference proteome</keyword>
<keyword evidence="1 3" id="KW-0853">WD repeat</keyword>
<dbReference type="GO" id="GO:0000109">
    <property type="term" value="C:nucleotide-excision repair complex"/>
    <property type="evidence" value="ECO:0007669"/>
    <property type="project" value="TreeGrafter"/>
</dbReference>
<evidence type="ECO:0000256" key="1">
    <source>
        <dbReference type="ARBA" id="ARBA00022574"/>
    </source>
</evidence>
<dbReference type="EMBL" id="CAJNOR010001448">
    <property type="protein sequence ID" value="CAF1144933.1"/>
    <property type="molecule type" value="Genomic_DNA"/>
</dbReference>
<evidence type="ECO:0008006" key="7">
    <source>
        <dbReference type="Google" id="ProtNLM"/>
    </source>
</evidence>
<dbReference type="InterPro" id="IPR019775">
    <property type="entry name" value="WD40_repeat_CS"/>
</dbReference>